<reference evidence="1 2" key="1">
    <citation type="submission" date="2017-04" db="EMBL/GenBank/DDBJ databases">
        <title>Novel microbial lineages endemic to geothermal iron-oxide mats fill important gaps in the evolutionary history of Archaea.</title>
        <authorList>
            <person name="Jay Z.J."/>
            <person name="Beam J.P."/>
            <person name="Dlakic M."/>
            <person name="Rusch D.B."/>
            <person name="Kozubal M.A."/>
            <person name="Inskeep W.P."/>
        </authorList>
    </citation>
    <scope>NUCLEOTIDE SEQUENCE [LARGE SCALE GENOMIC DNA]</scope>
    <source>
        <strain evidence="1">BE_D</strain>
    </source>
</reference>
<accession>A0A2R6BZI7</accession>
<organism evidence="1 2">
    <name type="scientific">Candidatus Marsarchaeota G2 archaeon BE_D</name>
    <dbReference type="NCBI Taxonomy" id="1978158"/>
    <lineage>
        <taxon>Archaea</taxon>
        <taxon>Candidatus Marsarchaeota</taxon>
        <taxon>Candidatus Marsarchaeota group 2</taxon>
    </lineage>
</organism>
<proteinExistence type="predicted"/>
<gene>
    <name evidence="1" type="ORF">B9Q04_19655</name>
</gene>
<dbReference type="Proteomes" id="UP000242015">
    <property type="component" value="Unassembled WGS sequence"/>
</dbReference>
<evidence type="ECO:0000313" key="2">
    <source>
        <dbReference type="Proteomes" id="UP000242015"/>
    </source>
</evidence>
<dbReference type="EMBL" id="NEXF01000722">
    <property type="protein sequence ID" value="PSO04061.1"/>
    <property type="molecule type" value="Genomic_DNA"/>
</dbReference>
<name>A0A2R6BZI7_9ARCH</name>
<sequence>MTRVEGNTNLAHSVNGKLPLQDQVKKSILLMWSLTLLLGFPQRHYVGEPPASPWIHLELALKLLFLRLVCEAVEKPHTSTLRLFD</sequence>
<evidence type="ECO:0000313" key="1">
    <source>
        <dbReference type="EMBL" id="PSO04061.1"/>
    </source>
</evidence>
<dbReference type="AlphaFoldDB" id="A0A2R6BZI7"/>
<protein>
    <submittedName>
        <fullName evidence="1">Uncharacterized protein</fullName>
    </submittedName>
</protein>
<comment type="caution">
    <text evidence="1">The sequence shown here is derived from an EMBL/GenBank/DDBJ whole genome shotgun (WGS) entry which is preliminary data.</text>
</comment>